<dbReference type="SMART" id="SM00382">
    <property type="entry name" value="AAA"/>
    <property type="match status" value="1"/>
</dbReference>
<dbReference type="AlphaFoldDB" id="A0A1C0AQY4"/>
<evidence type="ECO:0000313" key="2">
    <source>
        <dbReference type="Proteomes" id="UP000093501"/>
    </source>
</evidence>
<dbReference type="PANTHER" id="PTHR10000:SF8">
    <property type="entry name" value="HAD SUPERFAMILY HYDROLASE-LIKE, TYPE 3"/>
    <property type="match status" value="1"/>
</dbReference>
<dbReference type="InterPro" id="IPR003593">
    <property type="entry name" value="AAA+_ATPase"/>
</dbReference>
<accession>A0A1C0AQY4</accession>
<dbReference type="Gene3D" id="3.90.1070.10">
    <property type="match status" value="1"/>
</dbReference>
<dbReference type="RefSeq" id="WP_068750352.1">
    <property type="nucleotide sequence ID" value="NZ_LR214441.1"/>
</dbReference>
<dbReference type="EMBL" id="MBQD01000008">
    <property type="protein sequence ID" value="OCL36713.1"/>
    <property type="molecule type" value="Genomic_DNA"/>
</dbReference>
<dbReference type="SUPFAM" id="SSF52540">
    <property type="entry name" value="P-loop containing nucleoside triphosphate hydrolases"/>
    <property type="match status" value="1"/>
</dbReference>
<organism evidence="1 2">
    <name type="scientific">Tessaracoccus lapidicaptus</name>
    <dbReference type="NCBI Taxonomy" id="1427523"/>
    <lineage>
        <taxon>Bacteria</taxon>
        <taxon>Bacillati</taxon>
        <taxon>Actinomycetota</taxon>
        <taxon>Actinomycetes</taxon>
        <taxon>Propionibacteriales</taxon>
        <taxon>Propionibacteriaceae</taxon>
        <taxon>Tessaracoccus</taxon>
    </lineage>
</organism>
<dbReference type="PANTHER" id="PTHR10000">
    <property type="entry name" value="PHOSPHOSERINE PHOSPHATASE"/>
    <property type="match status" value="1"/>
</dbReference>
<dbReference type="SUPFAM" id="SSF56784">
    <property type="entry name" value="HAD-like"/>
    <property type="match status" value="1"/>
</dbReference>
<gene>
    <name evidence="1" type="ORF">BCR15_13880</name>
</gene>
<dbReference type="Proteomes" id="UP000093501">
    <property type="component" value="Unassembled WGS sequence"/>
</dbReference>
<sequence>MPDYFRAVALDFDGTLTDGERPAPAVLAALGEARAGGRRLVLVTGRTLRHLRAGFADVDNWFDAIVAENGAVLHTQEGSQVLAQPIDPALADALARRGVQVDRGQVLLGCSATHDHLVLEEVRRLGADYQLTRNRGALMIVPAGVTKGTGLDAALDNLGLSRHSTIAIGDAENDHTMLSRCEIGVAVANAVESLKRRADIVTLAPDGKGVIEILRGDVMAGRSHVHPERWQIALGTYLDGTPATIPASQVNILVTGGTRAGKSYLAGLIAEQLIRLAYAVVVIDVEGDHTSLADLPNVVHLGGYEPGPGTGLVRTLLSHHGTSIVADLSQLTGEERRRWYQEKPPRLADLRSDRGLPHWVLIDEAHESLGQESQNSRLFAPDRKGHCLITYHPTELSAEARNSIDILVSLQPTTLDAEDVVVAATTAFCGLSVNDVLAAFSVLPAGAGLLVRASEPGVLRPFIVGHRRTIHERHWHKYATADLPVHRRFVFRRSRESTSGHEAANLRDFHTELDGCEADVIAFHAGAHDFSRWIRGVFGDERLAADVEQVETELNTARRENVEASRRRLLDALEHRFPG</sequence>
<dbReference type="InterPro" id="IPR002789">
    <property type="entry name" value="HerA_central"/>
</dbReference>
<dbReference type="InterPro" id="IPR027417">
    <property type="entry name" value="P-loop_NTPase"/>
</dbReference>
<dbReference type="InterPro" id="IPR036412">
    <property type="entry name" value="HAD-like_sf"/>
</dbReference>
<name>A0A1C0AQY4_9ACTN</name>
<dbReference type="Pfam" id="PF01935">
    <property type="entry name" value="DUF87"/>
    <property type="match status" value="1"/>
</dbReference>
<dbReference type="Gene3D" id="3.40.50.1000">
    <property type="entry name" value="HAD superfamily/HAD-like"/>
    <property type="match status" value="1"/>
</dbReference>
<protein>
    <submittedName>
        <fullName evidence="1">Uncharacterized protein</fullName>
    </submittedName>
</protein>
<proteinExistence type="predicted"/>
<comment type="caution">
    <text evidence="1">The sequence shown here is derived from an EMBL/GenBank/DDBJ whole genome shotgun (WGS) entry which is preliminary data.</text>
</comment>
<dbReference type="Pfam" id="PF08282">
    <property type="entry name" value="Hydrolase_3"/>
    <property type="match status" value="2"/>
</dbReference>
<evidence type="ECO:0000313" key="1">
    <source>
        <dbReference type="EMBL" id="OCL36713.1"/>
    </source>
</evidence>
<dbReference type="Gene3D" id="3.40.50.300">
    <property type="entry name" value="P-loop containing nucleotide triphosphate hydrolases"/>
    <property type="match status" value="1"/>
</dbReference>
<dbReference type="InterPro" id="IPR023214">
    <property type="entry name" value="HAD_sf"/>
</dbReference>
<dbReference type="GO" id="GO:0016791">
    <property type="term" value="F:phosphatase activity"/>
    <property type="evidence" value="ECO:0007669"/>
    <property type="project" value="TreeGrafter"/>
</dbReference>
<keyword evidence="2" id="KW-1185">Reference proteome</keyword>
<dbReference type="GO" id="GO:0005829">
    <property type="term" value="C:cytosol"/>
    <property type="evidence" value="ECO:0007669"/>
    <property type="project" value="TreeGrafter"/>
</dbReference>
<dbReference type="GO" id="GO:0000287">
    <property type="term" value="F:magnesium ion binding"/>
    <property type="evidence" value="ECO:0007669"/>
    <property type="project" value="TreeGrafter"/>
</dbReference>
<reference evidence="2" key="1">
    <citation type="submission" date="2016-07" db="EMBL/GenBank/DDBJ databases">
        <authorList>
            <person name="Florea S."/>
            <person name="Webb J.S."/>
            <person name="Jaromczyk J."/>
            <person name="Schardl C.L."/>
        </authorList>
    </citation>
    <scope>NUCLEOTIDE SEQUENCE [LARGE SCALE GENOMIC DNA]</scope>
    <source>
        <strain evidence="2">IPBSL-7</strain>
    </source>
</reference>